<feature type="compositionally biased region" description="Basic and acidic residues" evidence="1">
    <location>
        <begin position="13"/>
        <end position="27"/>
    </location>
</feature>
<dbReference type="HOGENOM" id="CLU_868995_0_0_1"/>
<dbReference type="OrthoDB" id="4936591at2759"/>
<comment type="caution">
    <text evidence="2">The sequence shown here is derived from an EMBL/GenBank/DDBJ whole genome shotgun (WGS) entry which is preliminary data.</text>
</comment>
<proteinExistence type="predicted"/>
<feature type="region of interest" description="Disordered" evidence="1">
    <location>
        <begin position="1"/>
        <end position="63"/>
    </location>
</feature>
<dbReference type="eggNOG" id="ENOG502RJ5U">
    <property type="taxonomic scope" value="Eukaryota"/>
</dbReference>
<dbReference type="AlphaFoldDB" id="A0A014PBR7"/>
<evidence type="ECO:0000313" key="2">
    <source>
        <dbReference type="EMBL" id="EXV01454.1"/>
    </source>
</evidence>
<dbReference type="Proteomes" id="UP000030151">
    <property type="component" value="Unassembled WGS sequence"/>
</dbReference>
<reference evidence="2 3" key="1">
    <citation type="submission" date="2014-02" db="EMBL/GenBank/DDBJ databases">
        <title>The genome sequence of the entomopathogenic fungus Metarhizium robertsii ARSEF 2575.</title>
        <authorList>
            <person name="Giuliano Garisto Donzelli B."/>
            <person name="Roe B.A."/>
            <person name="Macmil S.L."/>
            <person name="Krasnoff S.B."/>
            <person name="Gibson D.M."/>
        </authorList>
    </citation>
    <scope>NUCLEOTIDE SEQUENCE [LARGE SCALE GENOMIC DNA]</scope>
    <source>
        <strain evidence="2 3">ARSEF 2575</strain>
    </source>
</reference>
<dbReference type="EMBL" id="JELW01000008">
    <property type="protein sequence ID" value="EXV01454.1"/>
    <property type="molecule type" value="Genomic_DNA"/>
</dbReference>
<evidence type="ECO:0000256" key="1">
    <source>
        <dbReference type="SAM" id="MobiDB-lite"/>
    </source>
</evidence>
<accession>A0A014PBR7</accession>
<organism evidence="2 3">
    <name type="scientific">Metarhizium robertsii</name>
    <dbReference type="NCBI Taxonomy" id="568076"/>
    <lineage>
        <taxon>Eukaryota</taxon>
        <taxon>Fungi</taxon>
        <taxon>Dikarya</taxon>
        <taxon>Ascomycota</taxon>
        <taxon>Pezizomycotina</taxon>
        <taxon>Sordariomycetes</taxon>
        <taxon>Hypocreomycetidae</taxon>
        <taxon>Hypocreales</taxon>
        <taxon>Clavicipitaceae</taxon>
        <taxon>Metarhizium</taxon>
    </lineage>
</organism>
<protein>
    <submittedName>
        <fullName evidence="2">Uncharacterized protein</fullName>
    </submittedName>
</protein>
<sequence>MDDQNSWPGLSPEFERLEDPRMLHPEFPEVSIHQLPPSSSQSPVSERRSIEPGALPGSQRHRIYRRQNRAQPIESLVHRLRRHSLRSRGHYADILPDSANTAPLQRHRGISDVQRRPDYALTDCDSPRDIVQESTISAQTEQPCNQIAANILTPFAEYDPNVPQLEPEKPLSSTPAEFPSMVMIPESTTTQHHVPLPEVDPKHKLGFEDLDLDEGYGHGTDELVWTNDGHSLLQSLASRARKSGALAYRTSSEAAMDCSQVVHKVPRMRRRRHKKNQTRLQASSSIKTCGIDSHDITAPSHLVDEKNQHGHLKASCPHIP</sequence>
<name>A0A014PBR7_9HYPO</name>
<gene>
    <name evidence="2" type="ORF">X797_005550</name>
</gene>
<evidence type="ECO:0000313" key="3">
    <source>
        <dbReference type="Proteomes" id="UP000030151"/>
    </source>
</evidence>